<keyword evidence="4" id="KW-0472">Membrane</keyword>
<comment type="subcellular location">
    <subcellularLocation>
        <location evidence="1">Cell outer membrane</location>
    </subcellularLocation>
</comment>
<protein>
    <submittedName>
        <fullName evidence="8">Carbohydrate-binding protein SusD</fullName>
    </submittedName>
</protein>
<keyword evidence="9" id="KW-1185">Reference proteome</keyword>
<gene>
    <name evidence="8" type="ORF">BFS30_22835</name>
</gene>
<dbReference type="InterPro" id="IPR033985">
    <property type="entry name" value="SusD-like_N"/>
</dbReference>
<feature type="domain" description="SusD-like N-terminal" evidence="7">
    <location>
        <begin position="85"/>
        <end position="236"/>
    </location>
</feature>
<dbReference type="CDD" id="cd08977">
    <property type="entry name" value="SusD"/>
    <property type="match status" value="1"/>
</dbReference>
<dbReference type="Pfam" id="PF07980">
    <property type="entry name" value="SusD_RagB"/>
    <property type="match status" value="1"/>
</dbReference>
<evidence type="ECO:0000256" key="1">
    <source>
        <dbReference type="ARBA" id="ARBA00004442"/>
    </source>
</evidence>
<dbReference type="KEGG" id="psty:BFS30_22835"/>
<evidence type="ECO:0000256" key="4">
    <source>
        <dbReference type="ARBA" id="ARBA00023136"/>
    </source>
</evidence>
<evidence type="ECO:0000256" key="5">
    <source>
        <dbReference type="ARBA" id="ARBA00023237"/>
    </source>
</evidence>
<dbReference type="RefSeq" id="WP_069381408.1">
    <property type="nucleotide sequence ID" value="NZ_CP017141.1"/>
</dbReference>
<evidence type="ECO:0000259" key="7">
    <source>
        <dbReference type="Pfam" id="PF14322"/>
    </source>
</evidence>
<keyword evidence="3" id="KW-0732">Signal</keyword>
<dbReference type="InterPro" id="IPR012944">
    <property type="entry name" value="SusD_RagB_dom"/>
</dbReference>
<evidence type="ECO:0000313" key="9">
    <source>
        <dbReference type="Proteomes" id="UP000094313"/>
    </source>
</evidence>
<feature type="domain" description="RagB/SusD" evidence="6">
    <location>
        <begin position="351"/>
        <end position="500"/>
    </location>
</feature>
<dbReference type="OrthoDB" id="630434at2"/>
<accession>A0A1D7QM52</accession>
<organism evidence="8 9">
    <name type="scientific">Pedobacter steynii</name>
    <dbReference type="NCBI Taxonomy" id="430522"/>
    <lineage>
        <taxon>Bacteria</taxon>
        <taxon>Pseudomonadati</taxon>
        <taxon>Bacteroidota</taxon>
        <taxon>Sphingobacteriia</taxon>
        <taxon>Sphingobacteriales</taxon>
        <taxon>Sphingobacteriaceae</taxon>
        <taxon>Pedobacter</taxon>
    </lineage>
</organism>
<reference evidence="8 9" key="1">
    <citation type="submission" date="2016-08" db="EMBL/GenBank/DDBJ databases">
        <authorList>
            <person name="Seilhamer J.J."/>
        </authorList>
    </citation>
    <scope>NUCLEOTIDE SEQUENCE [LARGE SCALE GENOMIC DNA]</scope>
    <source>
        <strain evidence="8 9">DX4</strain>
    </source>
</reference>
<dbReference type="Proteomes" id="UP000094313">
    <property type="component" value="Chromosome"/>
</dbReference>
<dbReference type="EMBL" id="CP017141">
    <property type="protein sequence ID" value="AOM79746.1"/>
    <property type="molecule type" value="Genomic_DNA"/>
</dbReference>
<dbReference type="AlphaFoldDB" id="A0A1D7QM52"/>
<sequence>MNLKKFTYIAAASLLLPFAGCKKELNTSPTNSVESALIYANADNIETVLNGTWSYMQDTYFTFANPGYSTILRTSDAMGDDVAVIPNKYGYRDSYNFTHASNQTRLGAIWTILYKVIDNCNNIITKIDAATGPEDKKARIKGQALALRANSYLNLVTYYQFNYQLNPLAKGVPVYTEPTTPTTVAKPRSSVEDIYKLIVSDLNQASQLLPAYNRPNTTKYKINIDVVHGLLARTYLNMGKWDLATQEALAAKKNYSYMPVAEYANGFNDLKNSEWIWGHGQQADQSTASYTFHFLDVSSASSYYYSFMADPNFKKLFDATDIRAKLFLWDGLPGREGYLRYQKFKFRPDVTADIVMMRSAEMTLIAAEGYARNGDLTNAALRLNELLSARQATPFDLGSKSKEEVIAAILIERRKELWGEGFSLSDILRTQSAVVRLPALGTDGEPLKVTVTTPDGKTKEVLAKQHTTLRFPDKSAFTPNSSYYLIPLPLTELNNNPNINN</sequence>
<dbReference type="InterPro" id="IPR011990">
    <property type="entry name" value="TPR-like_helical_dom_sf"/>
</dbReference>
<dbReference type="SUPFAM" id="SSF48452">
    <property type="entry name" value="TPR-like"/>
    <property type="match status" value="1"/>
</dbReference>
<comment type="similarity">
    <text evidence="2">Belongs to the SusD family.</text>
</comment>
<dbReference type="Gene3D" id="1.25.40.390">
    <property type="match status" value="1"/>
</dbReference>
<dbReference type="GO" id="GO:0009279">
    <property type="term" value="C:cell outer membrane"/>
    <property type="evidence" value="ECO:0007669"/>
    <property type="project" value="UniProtKB-SubCell"/>
</dbReference>
<name>A0A1D7QM52_9SPHI</name>
<evidence type="ECO:0000256" key="2">
    <source>
        <dbReference type="ARBA" id="ARBA00006275"/>
    </source>
</evidence>
<evidence type="ECO:0000256" key="3">
    <source>
        <dbReference type="ARBA" id="ARBA00022729"/>
    </source>
</evidence>
<keyword evidence="5" id="KW-0998">Cell outer membrane</keyword>
<dbReference type="Pfam" id="PF14322">
    <property type="entry name" value="SusD-like_3"/>
    <property type="match status" value="1"/>
</dbReference>
<proteinExistence type="inferred from homology"/>
<evidence type="ECO:0000313" key="8">
    <source>
        <dbReference type="EMBL" id="AOM79746.1"/>
    </source>
</evidence>
<evidence type="ECO:0000259" key="6">
    <source>
        <dbReference type="Pfam" id="PF07980"/>
    </source>
</evidence>